<reference evidence="1 2" key="1">
    <citation type="submission" date="2018-06" db="EMBL/GenBank/DDBJ databases">
        <title>The Genome of Cuscuta australis (Dodder) Provides Insight into the Evolution of Plant Parasitism.</title>
        <authorList>
            <person name="Liu H."/>
        </authorList>
    </citation>
    <scope>NUCLEOTIDE SEQUENCE [LARGE SCALE GENOMIC DNA]</scope>
    <source>
        <strain evidence="2">cv. Yunnan</strain>
        <tissue evidence="1">Vines</tissue>
    </source>
</reference>
<evidence type="ECO:0000313" key="1">
    <source>
        <dbReference type="EMBL" id="RAL45418.1"/>
    </source>
</evidence>
<dbReference type="Proteomes" id="UP000249390">
    <property type="component" value="Unassembled WGS sequence"/>
</dbReference>
<protein>
    <submittedName>
        <fullName evidence="1">Uncharacterized protein</fullName>
    </submittedName>
</protein>
<proteinExistence type="predicted"/>
<comment type="caution">
    <text evidence="1">The sequence shown here is derived from an EMBL/GenBank/DDBJ whole genome shotgun (WGS) entry which is preliminary data.</text>
</comment>
<sequence>MEISVSQSNEEHGIKNVDLLHNDSVPSVKDIEHHATPGGLNSEEESIKACLVNYEEQMIIEGTNKRIGDLQKEFEILKPIFEQHISDDFEQSLWMIKKSLRSPFIKEKIQKGLVQTLQGKAIKATRDAMKSAQCIRVIKIKGVSRCVCRGTKAAANAERGDVWAGMVKWVEGDFETADNGHICERLGQGGGRFKNVIGSFEAVGERVDSVALVAFGDEDPGPAISMMLT</sequence>
<keyword evidence="2" id="KW-1185">Reference proteome</keyword>
<organism evidence="1 2">
    <name type="scientific">Cuscuta australis</name>
    <dbReference type="NCBI Taxonomy" id="267555"/>
    <lineage>
        <taxon>Eukaryota</taxon>
        <taxon>Viridiplantae</taxon>
        <taxon>Streptophyta</taxon>
        <taxon>Embryophyta</taxon>
        <taxon>Tracheophyta</taxon>
        <taxon>Spermatophyta</taxon>
        <taxon>Magnoliopsida</taxon>
        <taxon>eudicotyledons</taxon>
        <taxon>Gunneridae</taxon>
        <taxon>Pentapetalae</taxon>
        <taxon>asterids</taxon>
        <taxon>lamiids</taxon>
        <taxon>Solanales</taxon>
        <taxon>Convolvulaceae</taxon>
        <taxon>Cuscuteae</taxon>
        <taxon>Cuscuta</taxon>
        <taxon>Cuscuta subgen. Grammica</taxon>
        <taxon>Cuscuta sect. Cleistogrammica</taxon>
    </lineage>
</organism>
<dbReference type="EMBL" id="NQVE01000134">
    <property type="protein sequence ID" value="RAL45418.1"/>
    <property type="molecule type" value="Genomic_DNA"/>
</dbReference>
<name>A0A328DL91_9ASTE</name>
<evidence type="ECO:0000313" key="2">
    <source>
        <dbReference type="Proteomes" id="UP000249390"/>
    </source>
</evidence>
<dbReference type="AlphaFoldDB" id="A0A328DL91"/>
<accession>A0A328DL91</accession>
<gene>
    <name evidence="1" type="ORF">DM860_013814</name>
</gene>